<feature type="compositionally biased region" description="Basic residues" evidence="1">
    <location>
        <begin position="166"/>
        <end position="177"/>
    </location>
</feature>
<gene>
    <name evidence="2" type="ORF">AMS68_001721</name>
</gene>
<feature type="compositionally biased region" description="Acidic residues" evidence="1">
    <location>
        <begin position="183"/>
        <end position="192"/>
    </location>
</feature>
<keyword evidence="3" id="KW-1185">Reference proteome</keyword>
<dbReference type="EMBL" id="CP051139">
    <property type="protein sequence ID" value="QIW96203.1"/>
    <property type="molecule type" value="Genomic_DNA"/>
</dbReference>
<feature type="compositionally biased region" description="Basic residues" evidence="1">
    <location>
        <begin position="199"/>
        <end position="208"/>
    </location>
</feature>
<sequence length="227" mass="24805">MDDIEKISVADRKRFATCYQHSHDKQNVDWASASAAYDPKVKEAWFKTVTSRALKSLEAPTDEAIPEGNLNRLAICYLFSNDKQGVDWPVAAKAYDSKVKSESFRTVVQRALRKHGYAAAAAKKKAAAPRKRKADAGADAGDDIELAAGEGVAAKKTKSTPAKKTTAPRKAKTKAKASIKEESEVEEGDSDAETEKAVKAKKKPRKALKTLQTVEEEKHESDDELAD</sequence>
<protein>
    <submittedName>
        <fullName evidence="2">Uncharacterized protein</fullName>
    </submittedName>
</protein>
<accession>A0A6H0XNB1</accession>
<evidence type="ECO:0000256" key="1">
    <source>
        <dbReference type="SAM" id="MobiDB-lite"/>
    </source>
</evidence>
<evidence type="ECO:0000313" key="2">
    <source>
        <dbReference type="EMBL" id="QIW96203.1"/>
    </source>
</evidence>
<evidence type="ECO:0000313" key="3">
    <source>
        <dbReference type="Proteomes" id="UP000503462"/>
    </source>
</evidence>
<proteinExistence type="predicted"/>
<feature type="compositionally biased region" description="Basic residues" evidence="1">
    <location>
        <begin position="119"/>
        <end position="133"/>
    </location>
</feature>
<reference evidence="2 3" key="1">
    <citation type="journal article" date="2016" name="Sci. Rep.">
        <title>Peltaster fructicola genome reveals evolution from an invasive phytopathogen to an ectophytic parasite.</title>
        <authorList>
            <person name="Xu C."/>
            <person name="Chen H."/>
            <person name="Gleason M.L."/>
            <person name="Xu J.R."/>
            <person name="Liu H."/>
            <person name="Zhang R."/>
            <person name="Sun G."/>
        </authorList>
    </citation>
    <scope>NUCLEOTIDE SEQUENCE [LARGE SCALE GENOMIC DNA]</scope>
    <source>
        <strain evidence="2 3">LNHT1506</strain>
    </source>
</reference>
<dbReference type="Proteomes" id="UP000503462">
    <property type="component" value="Chromosome 1"/>
</dbReference>
<name>A0A6H0XNB1_9PEZI</name>
<feature type="region of interest" description="Disordered" evidence="1">
    <location>
        <begin position="119"/>
        <end position="227"/>
    </location>
</feature>
<dbReference type="AlphaFoldDB" id="A0A6H0XNB1"/>
<organism evidence="2 3">
    <name type="scientific">Peltaster fructicola</name>
    <dbReference type="NCBI Taxonomy" id="286661"/>
    <lineage>
        <taxon>Eukaryota</taxon>
        <taxon>Fungi</taxon>
        <taxon>Dikarya</taxon>
        <taxon>Ascomycota</taxon>
        <taxon>Pezizomycotina</taxon>
        <taxon>Dothideomycetes</taxon>
        <taxon>Dothideomycetes incertae sedis</taxon>
        <taxon>Peltaster</taxon>
    </lineage>
</organism>